<evidence type="ECO:0000256" key="1">
    <source>
        <dbReference type="ARBA" id="ARBA00012528"/>
    </source>
</evidence>
<dbReference type="InterPro" id="IPR029787">
    <property type="entry name" value="Nucleotide_cyclase"/>
</dbReference>
<accession>A0ABY1Q4E7</accession>
<dbReference type="InterPro" id="IPR050469">
    <property type="entry name" value="Diguanylate_Cyclase"/>
</dbReference>
<feature type="transmembrane region" description="Helical" evidence="2">
    <location>
        <begin position="64"/>
        <end position="85"/>
    </location>
</feature>
<comment type="caution">
    <text evidence="4">The sequence shown here is derived from an EMBL/GenBank/DDBJ whole genome shotgun (WGS) entry which is preliminary data.</text>
</comment>
<dbReference type="InterPro" id="IPR000160">
    <property type="entry name" value="GGDEF_dom"/>
</dbReference>
<dbReference type="SMART" id="SM00267">
    <property type="entry name" value="GGDEF"/>
    <property type="match status" value="1"/>
</dbReference>
<sequence length="381" mass="41268">MKFDSATLLTIAFLTLLLFGLVFITLARFSVRSGARWWVTTFFLGASGFFLMVVPAGSDSGIRILANTLFLTAYACCHAGARALVGRRPVRWSVAGGLMVWPLLILTFDPGFDDRVSICSLLVSAYSAATAYEFARGARREERSRIIAAGLCGAHALFYLVRSFLGPALGLGLLRTEATIGHWAAAVALEIVLFAAALAVLVFGATLERRGLEDRQAAYTDFLTGIGSRRAFEAAMAAFLSNTKGHDPASLVLLDLDHFKEVNDRLGHDAGDQLLRTIANVIAEQLPEPNLFWRLGGDEFALLLRGYDQERAQVMRDGLRKTVETSSRIQRAGAGSPVSISLGVAEVTEDAELADIVRSADAALYRDKTRPRAVRNVVNAA</sequence>
<keyword evidence="5" id="KW-1185">Reference proteome</keyword>
<keyword evidence="2" id="KW-0812">Transmembrane</keyword>
<dbReference type="RefSeq" id="WP_283405245.1">
    <property type="nucleotide sequence ID" value="NZ_FXUI01000002.1"/>
</dbReference>
<dbReference type="PANTHER" id="PTHR45138:SF24">
    <property type="entry name" value="DIGUANYLATE CYCLASE DGCC-RELATED"/>
    <property type="match status" value="1"/>
</dbReference>
<dbReference type="PROSITE" id="PS50887">
    <property type="entry name" value="GGDEF"/>
    <property type="match status" value="1"/>
</dbReference>
<dbReference type="CDD" id="cd01949">
    <property type="entry name" value="GGDEF"/>
    <property type="match status" value="1"/>
</dbReference>
<dbReference type="NCBIfam" id="TIGR00254">
    <property type="entry name" value="GGDEF"/>
    <property type="match status" value="1"/>
</dbReference>
<dbReference type="EMBL" id="FXUI01000002">
    <property type="protein sequence ID" value="SMP56774.1"/>
    <property type="molecule type" value="Genomic_DNA"/>
</dbReference>
<dbReference type="SUPFAM" id="SSF55073">
    <property type="entry name" value="Nucleotide cyclase"/>
    <property type="match status" value="1"/>
</dbReference>
<reference evidence="4 5" key="1">
    <citation type="submission" date="2017-05" db="EMBL/GenBank/DDBJ databases">
        <authorList>
            <person name="Varghese N."/>
            <person name="Submissions S."/>
        </authorList>
    </citation>
    <scope>NUCLEOTIDE SEQUENCE [LARGE SCALE GENOMIC DNA]</scope>
    <source>
        <strain evidence="4 5">SM16</strain>
    </source>
</reference>
<organism evidence="4 5">
    <name type="scientific">Novosphingobium panipatense</name>
    <dbReference type="NCBI Taxonomy" id="428991"/>
    <lineage>
        <taxon>Bacteria</taxon>
        <taxon>Pseudomonadati</taxon>
        <taxon>Pseudomonadota</taxon>
        <taxon>Alphaproteobacteria</taxon>
        <taxon>Sphingomonadales</taxon>
        <taxon>Sphingomonadaceae</taxon>
        <taxon>Novosphingobium</taxon>
    </lineage>
</organism>
<dbReference type="EC" id="2.7.7.65" evidence="1"/>
<feature type="transmembrane region" description="Helical" evidence="2">
    <location>
        <begin position="6"/>
        <end position="26"/>
    </location>
</feature>
<dbReference type="PANTHER" id="PTHR45138">
    <property type="entry name" value="REGULATORY COMPONENTS OF SENSORY TRANSDUCTION SYSTEM"/>
    <property type="match status" value="1"/>
</dbReference>
<dbReference type="InterPro" id="IPR043128">
    <property type="entry name" value="Rev_trsase/Diguanyl_cyclase"/>
</dbReference>
<dbReference type="Gene3D" id="3.30.70.270">
    <property type="match status" value="1"/>
</dbReference>
<name>A0ABY1Q4E7_9SPHN</name>
<feature type="transmembrane region" description="Helical" evidence="2">
    <location>
        <begin position="38"/>
        <end position="58"/>
    </location>
</feature>
<feature type="transmembrane region" description="Helical" evidence="2">
    <location>
        <begin position="185"/>
        <end position="207"/>
    </location>
</feature>
<evidence type="ECO:0000259" key="3">
    <source>
        <dbReference type="PROSITE" id="PS50887"/>
    </source>
</evidence>
<evidence type="ECO:0000313" key="5">
    <source>
        <dbReference type="Proteomes" id="UP001157910"/>
    </source>
</evidence>
<keyword evidence="2" id="KW-0472">Membrane</keyword>
<gene>
    <name evidence="4" type="ORF">SAMN06296065_102186</name>
</gene>
<protein>
    <recommendedName>
        <fullName evidence="1">diguanylate cyclase</fullName>
        <ecNumber evidence="1">2.7.7.65</ecNumber>
    </recommendedName>
</protein>
<dbReference type="Proteomes" id="UP001157910">
    <property type="component" value="Unassembled WGS sequence"/>
</dbReference>
<proteinExistence type="predicted"/>
<evidence type="ECO:0000256" key="2">
    <source>
        <dbReference type="SAM" id="Phobius"/>
    </source>
</evidence>
<feature type="transmembrane region" description="Helical" evidence="2">
    <location>
        <begin position="146"/>
        <end position="165"/>
    </location>
</feature>
<feature type="domain" description="GGDEF" evidence="3">
    <location>
        <begin position="247"/>
        <end position="381"/>
    </location>
</feature>
<evidence type="ECO:0000313" key="4">
    <source>
        <dbReference type="EMBL" id="SMP56774.1"/>
    </source>
</evidence>
<dbReference type="Pfam" id="PF00990">
    <property type="entry name" value="GGDEF"/>
    <property type="match status" value="1"/>
</dbReference>
<keyword evidence="2" id="KW-1133">Transmembrane helix</keyword>